<keyword evidence="8" id="KW-0223">Dioxygenase</keyword>
<evidence type="ECO:0000256" key="9">
    <source>
        <dbReference type="ARBA" id="ARBA00023002"/>
    </source>
</evidence>
<dbReference type="InterPro" id="IPR014710">
    <property type="entry name" value="RmlC-like_jellyroll"/>
</dbReference>
<keyword evidence="7" id="KW-0828">Tyrosine catabolism</keyword>
<evidence type="ECO:0000313" key="19">
    <source>
        <dbReference type="EMBL" id="KAJ8026408.1"/>
    </source>
</evidence>
<dbReference type="OrthoDB" id="1689029at2759"/>
<evidence type="ECO:0000259" key="18">
    <source>
        <dbReference type="Pfam" id="PF20510"/>
    </source>
</evidence>
<evidence type="ECO:0000256" key="10">
    <source>
        <dbReference type="ARBA" id="ARBA00023004"/>
    </source>
</evidence>
<evidence type="ECO:0000256" key="2">
    <source>
        <dbReference type="ARBA" id="ARBA00004704"/>
    </source>
</evidence>
<evidence type="ECO:0000256" key="14">
    <source>
        <dbReference type="ARBA" id="ARBA00033225"/>
    </source>
</evidence>
<keyword evidence="20" id="KW-1185">Reference proteome</keyword>
<feature type="active site" description="Proton acceptor" evidence="15">
    <location>
        <position position="276"/>
    </location>
</feature>
<feature type="binding site" evidence="16">
    <location>
        <position position="325"/>
    </location>
    <ligand>
        <name>Fe cation</name>
        <dbReference type="ChEBI" id="CHEBI:24875"/>
    </ligand>
</feature>
<evidence type="ECO:0000256" key="16">
    <source>
        <dbReference type="PIRSR" id="PIRSR605708-2"/>
    </source>
</evidence>
<dbReference type="AlphaFoldDB" id="A0A9Q0YPV8"/>
<proteinExistence type="inferred from homology"/>
<comment type="caution">
    <text evidence="19">The sequence shown here is derived from an EMBL/GenBank/DDBJ whole genome shotgun (WGS) entry which is preliminary data.</text>
</comment>
<keyword evidence="6 16" id="KW-0479">Metal-binding</keyword>
<evidence type="ECO:0000313" key="20">
    <source>
        <dbReference type="Proteomes" id="UP001152320"/>
    </source>
</evidence>
<keyword evidence="10 16" id="KW-0408">Iron</keyword>
<dbReference type="PANTHER" id="PTHR11056:SF0">
    <property type="entry name" value="HOMOGENTISATE 1,2-DIOXYGENASE"/>
    <property type="match status" value="1"/>
</dbReference>
<sequence length="380" mass="43118">MNLPLKTPDVQEPSLKDSPQKCPYGLYAEQLSGTAFTAPRVANKRSWLYRIRPSVLHEPFKPYPHKTLVDDWTQWHPNPNQLRWHPFDLPANDVKSDFVDGMATVCGGGDVRSRHGIAVHIYACNKSMENRCLYNSDGDFLIVPQKGTLCITTEFGKMKVDPNEIVVIQQGMRFSVQISEPSRGYILEVWDGHFTLPDLGPIGANGLANPRDFLTPVACYEDIQAPYTIISKFQGKLFFAQQDHSPFDVVAWHGNYAPYKYDLEKFMVINTVSFDHADPSIFTVLTCQSTRPGVAIADFVIFPPRWSVGENTFRPPYYHRNCMSEFMGLITGHYEAKAFMFESSIGLAVTKWADSACQKVDEKYFECWQPLAKHFKGPAQ</sequence>
<dbReference type="GO" id="GO:0004411">
    <property type="term" value="F:homogentisate 1,2-dioxygenase activity"/>
    <property type="evidence" value="ECO:0007669"/>
    <property type="project" value="UniProtKB-EC"/>
</dbReference>
<dbReference type="FunFam" id="2.60.120.10:FF:000034">
    <property type="entry name" value="Homogentisate 1,2-dioxygenase"/>
    <property type="match status" value="1"/>
</dbReference>
<reference evidence="19" key="1">
    <citation type="submission" date="2021-10" db="EMBL/GenBank/DDBJ databases">
        <title>Tropical sea cucumber genome reveals ecological adaptation and Cuvierian tubules defense mechanism.</title>
        <authorList>
            <person name="Chen T."/>
        </authorList>
    </citation>
    <scope>NUCLEOTIDE SEQUENCE</scope>
    <source>
        <strain evidence="19">Nanhai2018</strain>
        <tissue evidence="19">Muscle</tissue>
    </source>
</reference>
<name>A0A9Q0YPV8_HOLLE</name>
<gene>
    <name evidence="19" type="ORF">HOLleu_31214</name>
</gene>
<evidence type="ECO:0000256" key="13">
    <source>
        <dbReference type="ARBA" id="ARBA00030437"/>
    </source>
</evidence>
<dbReference type="InterPro" id="IPR046451">
    <property type="entry name" value="HgmA_C"/>
</dbReference>
<evidence type="ECO:0000256" key="1">
    <source>
        <dbReference type="ARBA" id="ARBA00001962"/>
    </source>
</evidence>
<feature type="domain" description="Homogentisate 1,2-dioxygenase N-terminal" evidence="18">
    <location>
        <begin position="13"/>
        <end position="263"/>
    </location>
</feature>
<evidence type="ECO:0000256" key="12">
    <source>
        <dbReference type="ARBA" id="ARBA00030235"/>
    </source>
</evidence>
<comment type="similarity">
    <text evidence="3">Belongs to the homogentisate dioxygenase family.</text>
</comment>
<dbReference type="GO" id="GO:0006559">
    <property type="term" value="P:L-phenylalanine catabolic process"/>
    <property type="evidence" value="ECO:0007669"/>
    <property type="project" value="UniProtKB-KW"/>
</dbReference>
<evidence type="ECO:0000256" key="11">
    <source>
        <dbReference type="ARBA" id="ARBA00023232"/>
    </source>
</evidence>
<evidence type="ECO:0000256" key="8">
    <source>
        <dbReference type="ARBA" id="ARBA00022964"/>
    </source>
</evidence>
<organism evidence="19 20">
    <name type="scientific">Holothuria leucospilota</name>
    <name type="common">Black long sea cucumber</name>
    <name type="synonym">Mertensiothuria leucospilota</name>
    <dbReference type="NCBI Taxonomy" id="206669"/>
    <lineage>
        <taxon>Eukaryota</taxon>
        <taxon>Metazoa</taxon>
        <taxon>Echinodermata</taxon>
        <taxon>Eleutherozoa</taxon>
        <taxon>Echinozoa</taxon>
        <taxon>Holothuroidea</taxon>
        <taxon>Aspidochirotacea</taxon>
        <taxon>Aspidochirotida</taxon>
        <taxon>Holothuriidae</taxon>
        <taxon>Holothuria</taxon>
    </lineage>
</organism>
<evidence type="ECO:0000256" key="7">
    <source>
        <dbReference type="ARBA" id="ARBA00022878"/>
    </source>
</evidence>
<protein>
    <recommendedName>
        <fullName evidence="5">Homogentisate 1,2-dioxygenase</fullName>
        <ecNumber evidence="4">1.13.11.5</ecNumber>
    </recommendedName>
    <alternativeName>
        <fullName evidence="12">Homogentisate oxygenase</fullName>
    </alternativeName>
    <alternativeName>
        <fullName evidence="13">Homogentisic acid oxidase</fullName>
    </alternativeName>
    <alternativeName>
        <fullName evidence="14">Homogentisicase</fullName>
    </alternativeName>
</protein>
<dbReference type="InterPro" id="IPR011051">
    <property type="entry name" value="RmlC_Cupin_sf"/>
</dbReference>
<keyword evidence="9" id="KW-0560">Oxidoreductase</keyword>
<dbReference type="SUPFAM" id="SSF51182">
    <property type="entry name" value="RmlC-like cupins"/>
    <property type="match status" value="1"/>
</dbReference>
<accession>A0A9Q0YPV8</accession>
<dbReference type="PANTHER" id="PTHR11056">
    <property type="entry name" value="HOMOGENTISATE 1,2-DIOXYGENASE"/>
    <property type="match status" value="1"/>
</dbReference>
<dbReference type="Pfam" id="PF20510">
    <property type="entry name" value="HgmA_N"/>
    <property type="match status" value="1"/>
</dbReference>
<feature type="domain" description="Homogentisate 1,2-dioxygenase C-terminal" evidence="17">
    <location>
        <begin position="265"/>
        <end position="338"/>
    </location>
</feature>
<evidence type="ECO:0000256" key="3">
    <source>
        <dbReference type="ARBA" id="ARBA00007757"/>
    </source>
</evidence>
<dbReference type="GO" id="GO:0006572">
    <property type="term" value="P:L-tyrosine catabolic process"/>
    <property type="evidence" value="ECO:0007669"/>
    <property type="project" value="UniProtKB-KW"/>
</dbReference>
<feature type="binding site" evidence="16">
    <location>
        <position position="319"/>
    </location>
    <ligand>
        <name>Fe cation</name>
        <dbReference type="ChEBI" id="CHEBI:24875"/>
    </ligand>
</feature>
<feature type="binding site" evidence="16">
    <location>
        <position position="334"/>
    </location>
    <ligand>
        <name>homogentisate</name>
        <dbReference type="ChEBI" id="CHEBI:16169"/>
    </ligand>
</feature>
<dbReference type="EC" id="1.13.11.5" evidence="4"/>
<dbReference type="Proteomes" id="UP001152320">
    <property type="component" value="Chromosome 16"/>
</dbReference>
<comment type="pathway">
    <text evidence="2">Amino-acid degradation; L-phenylalanine degradation; acetoacetate and fumarate from L-phenylalanine: step 4/6.</text>
</comment>
<evidence type="ECO:0000256" key="15">
    <source>
        <dbReference type="PIRSR" id="PIRSR605708-1"/>
    </source>
</evidence>
<dbReference type="GO" id="GO:0005737">
    <property type="term" value="C:cytoplasm"/>
    <property type="evidence" value="ECO:0007669"/>
    <property type="project" value="TreeGrafter"/>
</dbReference>
<evidence type="ECO:0000256" key="5">
    <source>
        <dbReference type="ARBA" id="ARBA00018757"/>
    </source>
</evidence>
<dbReference type="NCBIfam" id="TIGR01015">
    <property type="entry name" value="hmgA"/>
    <property type="match status" value="1"/>
</dbReference>
<evidence type="ECO:0000256" key="4">
    <source>
        <dbReference type="ARBA" id="ARBA00013127"/>
    </source>
</evidence>
<dbReference type="InterPro" id="IPR046452">
    <property type="entry name" value="HgmA_N"/>
</dbReference>
<dbReference type="Gene3D" id="2.60.120.10">
    <property type="entry name" value="Jelly Rolls"/>
    <property type="match status" value="1"/>
</dbReference>
<evidence type="ECO:0000259" key="17">
    <source>
        <dbReference type="Pfam" id="PF04209"/>
    </source>
</evidence>
<keyword evidence="11" id="KW-0585">Phenylalanine catabolism</keyword>
<dbReference type="Pfam" id="PF04209">
    <property type="entry name" value="HgmA_C"/>
    <property type="match status" value="1"/>
</dbReference>
<dbReference type="GO" id="GO:0046872">
    <property type="term" value="F:metal ion binding"/>
    <property type="evidence" value="ECO:0007669"/>
    <property type="project" value="UniProtKB-KW"/>
</dbReference>
<dbReference type="InterPro" id="IPR005708">
    <property type="entry name" value="Homogentis_dOase"/>
</dbReference>
<comment type="cofactor">
    <cofactor evidence="1 16">
        <name>Fe cation</name>
        <dbReference type="ChEBI" id="CHEBI:24875"/>
    </cofactor>
</comment>
<dbReference type="EMBL" id="JAIZAY010000016">
    <property type="protein sequence ID" value="KAJ8026408.1"/>
    <property type="molecule type" value="Genomic_DNA"/>
</dbReference>
<evidence type="ECO:0000256" key="6">
    <source>
        <dbReference type="ARBA" id="ARBA00022723"/>
    </source>
</evidence>
<dbReference type="CDD" id="cd07000">
    <property type="entry name" value="cupin_HGO_N"/>
    <property type="match status" value="1"/>
</dbReference>